<gene>
    <name evidence="2" type="ORF">GOODEAATRI_013049</name>
</gene>
<dbReference type="PANTHER" id="PTHR45706">
    <property type="entry name" value="TYROSINE-PROTEIN PHOSPHATASE"/>
    <property type="match status" value="1"/>
</dbReference>
<dbReference type="Proteomes" id="UP001476798">
    <property type="component" value="Unassembled WGS sequence"/>
</dbReference>
<feature type="domain" description="Tyrosine-protein phosphatase" evidence="1">
    <location>
        <begin position="11"/>
        <end position="150"/>
    </location>
</feature>
<dbReference type="PANTHER" id="PTHR45706:SF3">
    <property type="entry name" value="TYROSINE-PROTEIN PHOSPHATASE NON-RECEPTOR TYPE 21"/>
    <property type="match status" value="1"/>
</dbReference>
<accession>A0ABV0MRN0</accession>
<dbReference type="EMBL" id="JAHRIO010010856">
    <property type="protein sequence ID" value="MEQ2161780.1"/>
    <property type="molecule type" value="Genomic_DNA"/>
</dbReference>
<dbReference type="InterPro" id="IPR000242">
    <property type="entry name" value="PTP_cat"/>
</dbReference>
<dbReference type="Gene3D" id="3.90.190.10">
    <property type="entry name" value="Protein tyrosine phosphatase superfamily"/>
    <property type="match status" value="2"/>
</dbReference>
<evidence type="ECO:0000259" key="1">
    <source>
        <dbReference type="PROSITE" id="PS50055"/>
    </source>
</evidence>
<organism evidence="2 3">
    <name type="scientific">Goodea atripinnis</name>
    <dbReference type="NCBI Taxonomy" id="208336"/>
    <lineage>
        <taxon>Eukaryota</taxon>
        <taxon>Metazoa</taxon>
        <taxon>Chordata</taxon>
        <taxon>Craniata</taxon>
        <taxon>Vertebrata</taxon>
        <taxon>Euteleostomi</taxon>
        <taxon>Actinopterygii</taxon>
        <taxon>Neopterygii</taxon>
        <taxon>Teleostei</taxon>
        <taxon>Neoteleostei</taxon>
        <taxon>Acanthomorphata</taxon>
        <taxon>Ovalentaria</taxon>
        <taxon>Atherinomorphae</taxon>
        <taxon>Cyprinodontiformes</taxon>
        <taxon>Goodeidae</taxon>
        <taxon>Goodea</taxon>
    </lineage>
</organism>
<keyword evidence="3" id="KW-1185">Reference proteome</keyword>
<dbReference type="PROSITE" id="PS50055">
    <property type="entry name" value="TYR_PHOSPHATASE_PTP"/>
    <property type="match status" value="1"/>
</dbReference>
<dbReference type="SUPFAM" id="SSF52799">
    <property type="entry name" value="(Phosphotyrosine protein) phosphatases II"/>
    <property type="match status" value="1"/>
</dbReference>
<proteinExistence type="predicted"/>
<evidence type="ECO:0000313" key="3">
    <source>
        <dbReference type="Proteomes" id="UP001476798"/>
    </source>
</evidence>
<dbReference type="SMART" id="SM00194">
    <property type="entry name" value="PTPc"/>
    <property type="match status" value="1"/>
</dbReference>
<comment type="caution">
    <text evidence="2">The sequence shown here is derived from an EMBL/GenBank/DDBJ whole genome shotgun (WGS) entry which is preliminary data.</text>
</comment>
<protein>
    <recommendedName>
        <fullName evidence="1">Tyrosine-protein phosphatase domain-containing protein</fullName>
    </recommendedName>
</protein>
<sequence length="161" mass="18880">LLEQHVEMGELLKEFESVPKRPPGGECTIALLPENRDKNRFVDVLPYDNTRVELVPTKENNTGYINASHIKESGREKSFRYWPRLGSRHNTVTYGRFRITTRFRTESGCYATTGLKIKNLMKEQERTLWHLQYTDWPDHGCPEDFKGFLSEWNQILLLTCC</sequence>
<dbReference type="InterPro" id="IPR029021">
    <property type="entry name" value="Prot-tyrosine_phosphatase-like"/>
</dbReference>
<feature type="non-terminal residue" evidence="2">
    <location>
        <position position="1"/>
    </location>
</feature>
<reference evidence="2 3" key="1">
    <citation type="submission" date="2021-06" db="EMBL/GenBank/DDBJ databases">
        <authorList>
            <person name="Palmer J.M."/>
        </authorList>
    </citation>
    <scope>NUCLEOTIDE SEQUENCE [LARGE SCALE GENOMIC DNA]</scope>
    <source>
        <strain evidence="2 3">GA_2019</strain>
        <tissue evidence="2">Muscle</tissue>
    </source>
</reference>
<evidence type="ECO:0000313" key="2">
    <source>
        <dbReference type="EMBL" id="MEQ2161780.1"/>
    </source>
</evidence>
<name>A0ABV0MRN0_9TELE</name>
<dbReference type="Pfam" id="PF00102">
    <property type="entry name" value="Y_phosphatase"/>
    <property type="match status" value="1"/>
</dbReference>